<evidence type="ECO:0000313" key="3">
    <source>
        <dbReference type="Proteomes" id="UP000053923"/>
    </source>
</evidence>
<keyword evidence="3" id="KW-1185">Reference proteome</keyword>
<evidence type="ECO:0000313" key="2">
    <source>
        <dbReference type="EMBL" id="KUL21307.1"/>
    </source>
</evidence>
<dbReference type="AlphaFoldDB" id="A0A117MJU8"/>
<organism evidence="2 3">
    <name type="scientific">Streptomyces regalis</name>
    <dbReference type="NCBI Taxonomy" id="68262"/>
    <lineage>
        <taxon>Bacteria</taxon>
        <taxon>Bacillati</taxon>
        <taxon>Actinomycetota</taxon>
        <taxon>Actinomycetes</taxon>
        <taxon>Kitasatosporales</taxon>
        <taxon>Streptomycetaceae</taxon>
        <taxon>Streptomyces</taxon>
    </lineage>
</organism>
<proteinExistence type="predicted"/>
<dbReference type="EMBL" id="LLZG01000410">
    <property type="protein sequence ID" value="KUL21307.1"/>
    <property type="molecule type" value="Genomic_DNA"/>
</dbReference>
<dbReference type="OrthoDB" id="108890at2"/>
<dbReference type="PANTHER" id="PTHR36151:SF3">
    <property type="entry name" value="ER-BOUND OXYGENASE MPAB_MPAB'_RUBBER OXYGENASE CATALYTIC DOMAIN-CONTAINING PROTEIN"/>
    <property type="match status" value="1"/>
</dbReference>
<dbReference type="InterPro" id="IPR018713">
    <property type="entry name" value="MPAB/Lcp_cat_dom"/>
</dbReference>
<dbReference type="Proteomes" id="UP000053923">
    <property type="component" value="Unassembled WGS sequence"/>
</dbReference>
<dbReference type="Pfam" id="PF09995">
    <property type="entry name" value="MPAB_Lcp_cat"/>
    <property type="match status" value="1"/>
</dbReference>
<reference evidence="3" key="1">
    <citation type="submission" date="2015-10" db="EMBL/GenBank/DDBJ databases">
        <authorList>
            <person name="Ju K.-S."/>
            <person name="Doroghazi J.R."/>
            <person name="Metcalf W.W."/>
        </authorList>
    </citation>
    <scope>NUCLEOTIDE SEQUENCE [LARGE SCALE GENOMIC DNA]</scope>
    <source>
        <strain evidence="3">NRRL 3151</strain>
    </source>
</reference>
<accession>A0A117MJU8</accession>
<sequence length="365" mass="40590">MAKSKPRSKPRSRSRSKWSEVEPHEDYGFFGPGSVVWKVWSYPTAPTVGFQRAVVVEELDPPLVAAVHATQGIYRRSRTRYDRTLRYFAMVAFAGSREVCKAADILVKVHSKAIGQLPYGGGTYDANDPASQLWIQLTGWHSILYAYEKYGPGKLTAQEEKEYWEACAVAAELQTCSPGDIPRSRDGVRAYFERMRPRLSASPIARQAMNHLLRSELVLPPAPRWAKPATMAVAKAQRIATIATMPRWMREMAGIRQSRLLDLLIVPVMKAAFALAHLSPKAELRLIGRLSPSTVAVIAPMKLGIPPRKEEVLTPAEARARHGYAKPAEAHLEFRARQAARVFDDGRAPSDQGLIESQEILGPLS</sequence>
<evidence type="ECO:0000259" key="1">
    <source>
        <dbReference type="Pfam" id="PF09995"/>
    </source>
</evidence>
<dbReference type="GO" id="GO:0016491">
    <property type="term" value="F:oxidoreductase activity"/>
    <property type="evidence" value="ECO:0007669"/>
    <property type="project" value="InterPro"/>
</dbReference>
<dbReference type="RefSeq" id="WP_062714479.1">
    <property type="nucleotide sequence ID" value="NZ_LLZG01000410.1"/>
</dbReference>
<dbReference type="PANTHER" id="PTHR36151">
    <property type="entry name" value="BLR2777 PROTEIN"/>
    <property type="match status" value="1"/>
</dbReference>
<protein>
    <recommendedName>
        <fullName evidence="1">ER-bound oxygenase mpaB/mpaB'/Rubber oxygenase catalytic domain-containing protein</fullName>
    </recommendedName>
</protein>
<name>A0A117MJU8_9ACTN</name>
<gene>
    <name evidence="2" type="ORF">ADL12_45055</name>
</gene>
<comment type="caution">
    <text evidence="2">The sequence shown here is derived from an EMBL/GenBank/DDBJ whole genome shotgun (WGS) entry which is preliminary data.</text>
</comment>
<feature type="domain" description="ER-bound oxygenase mpaB/mpaB'/Rubber oxygenase catalytic" evidence="1">
    <location>
        <begin position="37"/>
        <end position="259"/>
    </location>
</feature>